<sequence>MENIQFSLEKDVNDIFLQKLRKAGFKIPNKLNISGFECYANMMFRLVEPRPRTIHLPQKIKIPAEHLRGINLILKKFKMGANVNSHQSRHIKNINFLDAFLQDFGFHHFHLGEKYQSTGKDRDLIVRTGYEIIAKVDVNDVYIIGVYKHSKKENCHLWAKTELLEICYENWPHLLDAYVVRGVLGNDKEISEEDRIKLRGAYINVPIKLKNGVLLFSPGGGFTGNGISINMRREINKLMNKLYVFKKQIFESSIEIPGNSFFKVISFDMEHLCLVEDKQRTVILIKEGKNTSHVIKFNFGHGIIKYMPPLHANLNKTTETILSLYTISSPHFLSPFPSIINTENKYIDKNQIP</sequence>
<name>A0A4P6WPT1_9ENTR</name>
<evidence type="ECO:0000313" key="1">
    <source>
        <dbReference type="EMBL" id="QBM25087.1"/>
    </source>
</evidence>
<organism evidence="1 2">
    <name type="scientific">Citrobacter arsenatis</name>
    <dbReference type="NCBI Taxonomy" id="2546350"/>
    <lineage>
        <taxon>Bacteria</taxon>
        <taxon>Pseudomonadati</taxon>
        <taxon>Pseudomonadota</taxon>
        <taxon>Gammaproteobacteria</taxon>
        <taxon>Enterobacterales</taxon>
        <taxon>Enterobacteriaceae</taxon>
        <taxon>Citrobacter</taxon>
    </lineage>
</organism>
<dbReference type="KEGG" id="cars:E1B03_22685"/>
<keyword evidence="2" id="KW-1185">Reference proteome</keyword>
<dbReference type="RefSeq" id="WP_133086971.1">
    <property type="nucleotide sequence ID" value="NZ_CP037864.1"/>
</dbReference>
<dbReference type="Proteomes" id="UP000293850">
    <property type="component" value="Chromosome"/>
</dbReference>
<proteinExistence type="predicted"/>
<accession>A0A4P6WPT1</accession>
<protein>
    <submittedName>
        <fullName evidence="1">Uncharacterized protein</fullName>
    </submittedName>
</protein>
<evidence type="ECO:0000313" key="2">
    <source>
        <dbReference type="Proteomes" id="UP000293850"/>
    </source>
</evidence>
<gene>
    <name evidence="1" type="ORF">E1B03_22685</name>
</gene>
<dbReference type="AlphaFoldDB" id="A0A4P6WPT1"/>
<reference evidence="1 2" key="1">
    <citation type="submission" date="2019-03" db="EMBL/GenBank/DDBJ databases">
        <title>Complete genome sequence of an arsenate-respiring bacteria, Citrobacter sp. LY-1.</title>
        <authorList>
            <person name="Wang H."/>
            <person name="Liu Y."/>
            <person name="Li Q."/>
            <person name="Huang J."/>
        </authorList>
    </citation>
    <scope>NUCLEOTIDE SEQUENCE [LARGE SCALE GENOMIC DNA]</scope>
    <source>
        <strain evidence="1 2">LY-1</strain>
    </source>
</reference>
<dbReference type="EMBL" id="CP037864">
    <property type="protein sequence ID" value="QBM25087.1"/>
    <property type="molecule type" value="Genomic_DNA"/>
</dbReference>